<keyword evidence="6" id="KW-0408">Iron</keyword>
<dbReference type="GO" id="GO:0046872">
    <property type="term" value="F:metal ion binding"/>
    <property type="evidence" value="ECO:0007669"/>
    <property type="project" value="UniProtKB-KW"/>
</dbReference>
<comment type="pathway">
    <text evidence="2">Carbohydrate biosynthesis; gluconeogenesis.</text>
</comment>
<feature type="compositionally biased region" description="Polar residues" evidence="9">
    <location>
        <begin position="320"/>
        <end position="336"/>
    </location>
</feature>
<dbReference type="GO" id="GO:0051539">
    <property type="term" value="F:4 iron, 4 sulfur cluster binding"/>
    <property type="evidence" value="ECO:0007669"/>
    <property type="project" value="UniProtKB-KW"/>
</dbReference>
<feature type="region of interest" description="Disordered" evidence="9">
    <location>
        <begin position="291"/>
        <end position="339"/>
    </location>
</feature>
<dbReference type="InterPro" id="IPR005130">
    <property type="entry name" value="Ser_deHydtase-like_asu"/>
</dbReference>
<keyword evidence="5" id="KW-0479">Metal-binding</keyword>
<feature type="region of interest" description="Disordered" evidence="9">
    <location>
        <begin position="50"/>
        <end position="75"/>
    </location>
</feature>
<name>A0A9N8RPP0_GIBZA</name>
<evidence type="ECO:0008006" key="15">
    <source>
        <dbReference type="Google" id="ProtNLM"/>
    </source>
</evidence>
<feature type="compositionally biased region" description="Basic and acidic residues" evidence="9">
    <location>
        <begin position="291"/>
        <end position="302"/>
    </location>
</feature>
<dbReference type="Pfam" id="PF03313">
    <property type="entry name" value="SDH_alpha"/>
    <property type="match status" value="1"/>
</dbReference>
<keyword evidence="8" id="KW-0456">Lyase</keyword>
<dbReference type="GO" id="GO:0006094">
    <property type="term" value="P:gluconeogenesis"/>
    <property type="evidence" value="ECO:0007669"/>
    <property type="project" value="UniProtKB-KW"/>
</dbReference>
<accession>A0A9N8RPP0</accession>
<evidence type="ECO:0000313" key="13">
    <source>
        <dbReference type="EMBL" id="CAG2008590.1"/>
    </source>
</evidence>
<keyword evidence="7" id="KW-0411">Iron-sulfur</keyword>
<keyword evidence="4" id="KW-0004">4Fe-4S</keyword>
<evidence type="ECO:0000256" key="7">
    <source>
        <dbReference type="ARBA" id="ARBA00023014"/>
    </source>
</evidence>
<evidence type="ECO:0000313" key="14">
    <source>
        <dbReference type="Proteomes" id="UP000746612"/>
    </source>
</evidence>
<feature type="region of interest" description="Disordered" evidence="9">
    <location>
        <begin position="443"/>
        <end position="470"/>
    </location>
</feature>
<evidence type="ECO:0000256" key="6">
    <source>
        <dbReference type="ARBA" id="ARBA00023004"/>
    </source>
</evidence>
<dbReference type="FunFam" id="3.30.1330.90:FF:000001">
    <property type="entry name" value="L-serine ammonia-lyase 1"/>
    <property type="match status" value="1"/>
</dbReference>
<dbReference type="PANTHER" id="PTHR30182:SF1">
    <property type="entry name" value="L-SERINE DEHYDRATASE 1"/>
    <property type="match status" value="1"/>
</dbReference>
<reference evidence="13" key="1">
    <citation type="submission" date="2021-03" db="EMBL/GenBank/DDBJ databases">
        <authorList>
            <person name="Alouane T."/>
            <person name="Langin T."/>
            <person name="Bonhomme L."/>
        </authorList>
    </citation>
    <scope>NUCLEOTIDE SEQUENCE</scope>
    <source>
        <strain evidence="13">MDC_Fg202</strain>
    </source>
</reference>
<evidence type="ECO:0000256" key="3">
    <source>
        <dbReference type="ARBA" id="ARBA00022432"/>
    </source>
</evidence>
<dbReference type="Gene3D" id="3.30.1330.90">
    <property type="entry name" value="D-3-phosphoglycerate dehydrogenase, domain 3"/>
    <property type="match status" value="1"/>
</dbReference>
<feature type="domain" description="Serine dehydratase-like alpha subunit" evidence="10">
    <location>
        <begin position="354"/>
        <end position="698"/>
    </location>
</feature>
<dbReference type="EMBL" id="CAJPIJ010000190">
    <property type="protein sequence ID" value="CAG2008590.1"/>
    <property type="molecule type" value="Genomic_DNA"/>
</dbReference>
<evidence type="ECO:0000256" key="5">
    <source>
        <dbReference type="ARBA" id="ARBA00022723"/>
    </source>
</evidence>
<evidence type="ECO:0000256" key="1">
    <source>
        <dbReference type="ARBA" id="ARBA00001966"/>
    </source>
</evidence>
<comment type="cofactor">
    <cofactor evidence="1">
        <name>[4Fe-4S] cluster</name>
        <dbReference type="ChEBI" id="CHEBI:49883"/>
    </cofactor>
</comment>
<dbReference type="GO" id="GO:0003941">
    <property type="term" value="F:L-serine ammonia-lyase activity"/>
    <property type="evidence" value="ECO:0007669"/>
    <property type="project" value="InterPro"/>
</dbReference>
<proteinExistence type="predicted"/>
<organism evidence="13 14">
    <name type="scientific">Gibberella zeae</name>
    <name type="common">Wheat head blight fungus</name>
    <name type="synonym">Fusarium graminearum</name>
    <dbReference type="NCBI Taxonomy" id="5518"/>
    <lineage>
        <taxon>Eukaryota</taxon>
        <taxon>Fungi</taxon>
        <taxon>Dikarya</taxon>
        <taxon>Ascomycota</taxon>
        <taxon>Pezizomycotina</taxon>
        <taxon>Sordariomycetes</taxon>
        <taxon>Hypocreomycetidae</taxon>
        <taxon>Hypocreales</taxon>
        <taxon>Nectriaceae</taxon>
        <taxon>Fusarium</taxon>
    </lineage>
</organism>
<dbReference type="Pfam" id="PF03315">
    <property type="entry name" value="SDH_beta"/>
    <property type="match status" value="1"/>
</dbReference>
<comment type="caution">
    <text evidence="13">The sequence shown here is derived from an EMBL/GenBank/DDBJ whole genome shotgun (WGS) entry which is preliminary data.</text>
</comment>
<dbReference type="Proteomes" id="UP000746612">
    <property type="component" value="Unassembled WGS sequence"/>
</dbReference>
<evidence type="ECO:0000256" key="4">
    <source>
        <dbReference type="ARBA" id="ARBA00022485"/>
    </source>
</evidence>
<gene>
    <name evidence="13" type="ORF">MDCFG202_LOCUS570400</name>
</gene>
<dbReference type="Pfam" id="PF06985">
    <property type="entry name" value="HET"/>
    <property type="match status" value="1"/>
</dbReference>
<dbReference type="SUPFAM" id="SSF143548">
    <property type="entry name" value="Serine metabolism enzymes domain"/>
    <property type="match status" value="1"/>
</dbReference>
<evidence type="ECO:0000259" key="12">
    <source>
        <dbReference type="Pfam" id="PF06985"/>
    </source>
</evidence>
<dbReference type="InterPro" id="IPR029009">
    <property type="entry name" value="ASB_dom_sf"/>
</dbReference>
<keyword evidence="3" id="KW-0312">Gluconeogenesis</keyword>
<sequence length="1431" mass="156927">MSRAGFKQLSLLRASKQCLSTRSLATIARWPNHNAVARSAPVSATKLRARPFSTTRPRRTQDEMEDESSSYSEADHEHAVISTFDLFSIGIGPSSSHTVGPMRAGNIFVNDLIEANLLPKVNKIRVAIYGSLALTGEGHMTPSALLLGLEGNDVETVDTAYVPTRFNDIKTTKKIFLGRGLAADGSKGKEIDFDYEKEFIWEWGRKLPQHSNGMRFTVFDKEGYVLATNDMFSVGGGFVVNGALSIAPQQTLSPNDPAQLEDPELESAAHPADLAENLYYKEIRRSDAAGDRRTGSEVKALDEANAGPTALLGESAEPTGLSTDVKSETKSTSSSPHPRYAFRDAASLLSLCRKHNLTIAQLVYENEKSLGYTDEDIYRKIFKIWGVMDASILESVQAAPGTKLPGSLKLHRRAPALYRRLTRGLYPSSTADTSAAQLEHKFSAPDPNIGEDGASPQPGALTSPSGILSASPPDKFVAGALRKRGPPRIHGSLTHPIAPAPSRRTTFPTMDYLSVYAIAVNETNADGGRIVTAPTNGAAGIIPAVLKYTTEFISDDPERDIPTFLLTAAAIGMLYKRGATISAAEGGCMAEVGVACSMAAGAFAACMGASPETIEQAAEIGIEHNLGLTCDPIGGLVQAPCIERNALGATKAISSANLALSSETGTQRVRLDDAIRAMRLTAKGMRNEFKETSLSGLATTIMYNQENNASGELEADQPAEHSEAICSCCFDLNATLVDSDSADVKLDQSEFVLSILRNAAQLRAAAAGGCESCTVMIRALEYHNLIPAEASPSGLDAPKDFNLLGQSNNRSVRLRLRLPIGQGNPEISLSSPGLPQRFLQFYTDKAQRRSWKTIKPMPDICTDNLSRQGLVFINACLRLCQEQHTHCKQDDLSLPSRLLDIGTGDDTHVRLIETQNVENAKYTALSYCWGNDPSIKTITGNLEDMKSGIALEKLPAAYRDAIALTTRLDVRYIWIDALCIIQDSQKDWERECSKMADTYTNAYVTIAAASSSSVTNHFLKPQLRPPPEISHREREAFTAILSDASGKEQVSVKARLMQATGAHWLWQDSGNDEQPLIEPLTQRGWTLQEKVLSTRFLSISSMEMVWTCKEQIFCECGSRLNHQREFGRTPLSQISRRDEAFNFWHKIVENYSKRKLTQSEDRLPAISAIAAMVQKKVESEYIAGLWAGNIELDLLWHRAEPTRAPAASLCYIAPSFSWASIAGEIDYMCFRNGKWPYEKATKVIEVTSETGPDAPLGRVTRSKLVLQGPIATGHVERQDSHGWFVVRIGNARLSFRPDTILSTTATEGGSEVSVCRRPMEHGREELRRLLKRQDPTGKHKSESVSHRIKIRCWVLRLGTYSIGRRGEKEHEWLVLGRSETETECFERVGLGLVKRHEAEEVFAQETRTIIGLTNKPPPPAEIVITKVDRHA</sequence>
<dbReference type="InterPro" id="IPR010730">
    <property type="entry name" value="HET"/>
</dbReference>
<protein>
    <recommendedName>
        <fullName evidence="15">L-serine dehydratase</fullName>
    </recommendedName>
</protein>
<dbReference type="InterPro" id="IPR005131">
    <property type="entry name" value="Ser_deHydtase_bsu"/>
</dbReference>
<evidence type="ECO:0000256" key="8">
    <source>
        <dbReference type="ARBA" id="ARBA00023239"/>
    </source>
</evidence>
<evidence type="ECO:0000259" key="10">
    <source>
        <dbReference type="Pfam" id="PF03313"/>
    </source>
</evidence>
<dbReference type="InterPro" id="IPR051318">
    <property type="entry name" value="Fe-S_L-Ser"/>
</dbReference>
<feature type="domain" description="Heterokaryon incompatibility" evidence="12">
    <location>
        <begin position="922"/>
        <end position="1089"/>
    </location>
</feature>
<evidence type="ECO:0000256" key="2">
    <source>
        <dbReference type="ARBA" id="ARBA00004742"/>
    </source>
</evidence>
<evidence type="ECO:0000259" key="11">
    <source>
        <dbReference type="Pfam" id="PF03315"/>
    </source>
</evidence>
<dbReference type="PANTHER" id="PTHR30182">
    <property type="entry name" value="L-SERINE DEHYDRATASE"/>
    <property type="match status" value="1"/>
</dbReference>
<evidence type="ECO:0000256" key="9">
    <source>
        <dbReference type="SAM" id="MobiDB-lite"/>
    </source>
</evidence>
<feature type="domain" description="Serine dehydratase beta chain" evidence="11">
    <location>
        <begin position="82"/>
        <end position="241"/>
    </location>
</feature>